<organism evidence="1 2">
    <name type="scientific">Pristionchus entomophagus</name>
    <dbReference type="NCBI Taxonomy" id="358040"/>
    <lineage>
        <taxon>Eukaryota</taxon>
        <taxon>Metazoa</taxon>
        <taxon>Ecdysozoa</taxon>
        <taxon>Nematoda</taxon>
        <taxon>Chromadorea</taxon>
        <taxon>Rhabditida</taxon>
        <taxon>Rhabditina</taxon>
        <taxon>Diplogasteromorpha</taxon>
        <taxon>Diplogasteroidea</taxon>
        <taxon>Neodiplogasteridae</taxon>
        <taxon>Pristionchus</taxon>
    </lineage>
</organism>
<dbReference type="AlphaFoldDB" id="A0AAV5S8I3"/>
<proteinExistence type="predicted"/>
<dbReference type="EMBL" id="BTSX01000001">
    <property type="protein sequence ID" value="GMS78860.1"/>
    <property type="molecule type" value="Genomic_DNA"/>
</dbReference>
<reference evidence="1" key="1">
    <citation type="submission" date="2023-10" db="EMBL/GenBank/DDBJ databases">
        <title>Genome assembly of Pristionchus species.</title>
        <authorList>
            <person name="Yoshida K."/>
            <person name="Sommer R.J."/>
        </authorList>
    </citation>
    <scope>NUCLEOTIDE SEQUENCE</scope>
    <source>
        <strain evidence="1">RS0144</strain>
    </source>
</reference>
<accession>A0AAV5S8I3</accession>
<name>A0AAV5S8I3_9BILA</name>
<keyword evidence="2" id="KW-1185">Reference proteome</keyword>
<evidence type="ECO:0000313" key="2">
    <source>
        <dbReference type="Proteomes" id="UP001432027"/>
    </source>
</evidence>
<gene>
    <name evidence="1" type="ORF">PENTCL1PPCAC_1035</name>
</gene>
<dbReference type="Proteomes" id="UP001432027">
    <property type="component" value="Unassembled WGS sequence"/>
</dbReference>
<evidence type="ECO:0000313" key="1">
    <source>
        <dbReference type="EMBL" id="GMS78860.1"/>
    </source>
</evidence>
<protein>
    <submittedName>
        <fullName evidence="1">Uncharacterized protein</fullName>
    </submittedName>
</protein>
<comment type="caution">
    <text evidence="1">The sequence shown here is derived from an EMBL/GenBank/DDBJ whole genome shotgun (WGS) entry which is preliminary data.</text>
</comment>
<feature type="non-terminal residue" evidence="1">
    <location>
        <position position="1"/>
    </location>
</feature>
<sequence>LTNDRSLDIIKREGGSLVIFQMKDGFGFKLETFPLPDRFKKNRNPVVVPSSYFYKVWKEEGELKEKRRTNKGTRYGNVFSGLHDWSIPEHFYSALSEVLRHIEVHNLIIQNIPIDTPLFIDNLLAHCLLSTGLIVLSTTERTVR</sequence>